<dbReference type="AlphaFoldDB" id="A0A1Q3DI85"/>
<evidence type="ECO:0000313" key="1">
    <source>
        <dbReference type="EMBL" id="GAV92181.1"/>
    </source>
</evidence>
<organism evidence="1 2">
    <name type="scientific">Cephalotus follicularis</name>
    <name type="common">Albany pitcher plant</name>
    <dbReference type="NCBI Taxonomy" id="3775"/>
    <lineage>
        <taxon>Eukaryota</taxon>
        <taxon>Viridiplantae</taxon>
        <taxon>Streptophyta</taxon>
        <taxon>Embryophyta</taxon>
        <taxon>Tracheophyta</taxon>
        <taxon>Spermatophyta</taxon>
        <taxon>Magnoliopsida</taxon>
        <taxon>eudicotyledons</taxon>
        <taxon>Gunneridae</taxon>
        <taxon>Pentapetalae</taxon>
        <taxon>rosids</taxon>
        <taxon>fabids</taxon>
        <taxon>Oxalidales</taxon>
        <taxon>Cephalotaceae</taxon>
        <taxon>Cephalotus</taxon>
    </lineage>
</organism>
<dbReference type="OrthoDB" id="1717299at2759"/>
<dbReference type="InParanoid" id="A0A1Q3DI85"/>
<name>A0A1Q3DI85_CEPFO</name>
<feature type="non-terminal residue" evidence="1">
    <location>
        <position position="1"/>
    </location>
</feature>
<reference evidence="2" key="1">
    <citation type="submission" date="2016-04" db="EMBL/GenBank/DDBJ databases">
        <title>Cephalotus genome sequencing.</title>
        <authorList>
            <person name="Fukushima K."/>
            <person name="Hasebe M."/>
            <person name="Fang X."/>
        </authorList>
    </citation>
    <scope>NUCLEOTIDE SEQUENCE [LARGE SCALE GENOMIC DNA]</scope>
    <source>
        <strain evidence="2">cv. St1</strain>
    </source>
</reference>
<accession>A0A1Q3DI85</accession>
<evidence type="ECO:0000313" key="2">
    <source>
        <dbReference type="Proteomes" id="UP000187406"/>
    </source>
</evidence>
<sequence length="113" mass="13315">WNQDLIKQCFTNEVSKIILSIPLSHRQCKDKLIWSKASKGGYTVKTRYHVVYEWLKASSSWEPVSPQIVPVEFWKWLWGLKVSHKFRLFGWKGYRGILPTKTTLFKLVSQTNS</sequence>
<proteinExistence type="predicted"/>
<dbReference type="EMBL" id="BDDD01009034">
    <property type="protein sequence ID" value="GAV92181.1"/>
    <property type="molecule type" value="Genomic_DNA"/>
</dbReference>
<keyword evidence="2" id="KW-1185">Reference proteome</keyword>
<evidence type="ECO:0008006" key="3">
    <source>
        <dbReference type="Google" id="ProtNLM"/>
    </source>
</evidence>
<dbReference type="Proteomes" id="UP000187406">
    <property type="component" value="Unassembled WGS sequence"/>
</dbReference>
<comment type="caution">
    <text evidence="1">The sequence shown here is derived from an EMBL/GenBank/DDBJ whole genome shotgun (WGS) entry which is preliminary data.</text>
</comment>
<protein>
    <recommendedName>
        <fullName evidence="3">Zf-RVT domain-containing protein</fullName>
    </recommendedName>
</protein>
<gene>
    <name evidence="1" type="ORF">CFOL_v3_35562</name>
</gene>